<name>A0A4R3N6X4_9BACI</name>
<evidence type="ECO:0000256" key="5">
    <source>
        <dbReference type="ARBA" id="ARBA00023163"/>
    </source>
</evidence>
<keyword evidence="3" id="KW-0805">Transcription regulation</keyword>
<dbReference type="InterPro" id="IPR001789">
    <property type="entry name" value="Sig_transdc_resp-reg_receiver"/>
</dbReference>
<dbReference type="SMART" id="SM00448">
    <property type="entry name" value="REC"/>
    <property type="match status" value="1"/>
</dbReference>
<dbReference type="EMBL" id="SMAN01000005">
    <property type="protein sequence ID" value="TCT24554.1"/>
    <property type="molecule type" value="Genomic_DNA"/>
</dbReference>
<dbReference type="CDD" id="cd06170">
    <property type="entry name" value="LuxR_C_like"/>
    <property type="match status" value="1"/>
</dbReference>
<dbReference type="SUPFAM" id="SSF46894">
    <property type="entry name" value="C-terminal effector domain of the bipartite response regulators"/>
    <property type="match status" value="1"/>
</dbReference>
<dbReference type="PANTHER" id="PTHR43214">
    <property type="entry name" value="TWO-COMPONENT RESPONSE REGULATOR"/>
    <property type="match status" value="1"/>
</dbReference>
<dbReference type="InterPro" id="IPR011006">
    <property type="entry name" value="CheY-like_superfamily"/>
</dbReference>
<dbReference type="CDD" id="cd17535">
    <property type="entry name" value="REC_NarL-like"/>
    <property type="match status" value="1"/>
</dbReference>
<evidence type="ECO:0000256" key="1">
    <source>
        <dbReference type="ARBA" id="ARBA00004496"/>
    </source>
</evidence>
<dbReference type="InterPro" id="IPR016032">
    <property type="entry name" value="Sig_transdc_resp-reg_C-effctor"/>
</dbReference>
<dbReference type="Pfam" id="PF00196">
    <property type="entry name" value="GerE"/>
    <property type="match status" value="1"/>
</dbReference>
<dbReference type="GO" id="GO:0003677">
    <property type="term" value="F:DNA binding"/>
    <property type="evidence" value="ECO:0007669"/>
    <property type="project" value="UniProtKB-KW"/>
</dbReference>
<dbReference type="Proteomes" id="UP000294650">
    <property type="component" value="Unassembled WGS sequence"/>
</dbReference>
<accession>A0A4R3N6X4</accession>
<keyword evidence="4" id="KW-0238">DNA-binding</keyword>
<dbReference type="PROSITE" id="PS00622">
    <property type="entry name" value="HTH_LUXR_1"/>
    <property type="match status" value="1"/>
</dbReference>
<dbReference type="PROSITE" id="PS50110">
    <property type="entry name" value="RESPONSE_REGULATORY"/>
    <property type="match status" value="1"/>
</dbReference>
<dbReference type="InterPro" id="IPR039420">
    <property type="entry name" value="WalR-like"/>
</dbReference>
<evidence type="ECO:0000256" key="4">
    <source>
        <dbReference type="ARBA" id="ARBA00023125"/>
    </source>
</evidence>
<keyword evidence="5" id="KW-0804">Transcription</keyword>
<dbReference type="InterPro" id="IPR000792">
    <property type="entry name" value="Tscrpt_reg_LuxR_C"/>
</dbReference>
<dbReference type="SUPFAM" id="SSF52172">
    <property type="entry name" value="CheY-like"/>
    <property type="match status" value="1"/>
</dbReference>
<evidence type="ECO:0000256" key="6">
    <source>
        <dbReference type="PROSITE-ProRule" id="PRU00169"/>
    </source>
</evidence>
<keyword evidence="10" id="KW-1185">Reference proteome</keyword>
<feature type="domain" description="Response regulatory" evidence="8">
    <location>
        <begin position="3"/>
        <end position="120"/>
    </location>
</feature>
<dbReference type="AlphaFoldDB" id="A0A4R3N6X4"/>
<reference evidence="9 10" key="1">
    <citation type="submission" date="2019-03" db="EMBL/GenBank/DDBJ databases">
        <title>Genomic Encyclopedia of Type Strains, Phase IV (KMG-IV): sequencing the most valuable type-strain genomes for metagenomic binning, comparative biology and taxonomic classification.</title>
        <authorList>
            <person name="Goeker M."/>
        </authorList>
    </citation>
    <scope>NUCLEOTIDE SEQUENCE [LARGE SCALE GENOMIC DNA]</scope>
    <source>
        <strain evidence="9 10">DSM 25894</strain>
    </source>
</reference>
<proteinExistence type="predicted"/>
<evidence type="ECO:0000313" key="9">
    <source>
        <dbReference type="EMBL" id="TCT24554.1"/>
    </source>
</evidence>
<protein>
    <submittedName>
        <fullName evidence="9">LuxR family two component transcriptional regulator</fullName>
    </submittedName>
</protein>
<feature type="domain" description="HTH luxR-type" evidence="7">
    <location>
        <begin position="142"/>
        <end position="207"/>
    </location>
</feature>
<keyword evidence="2 6" id="KW-0597">Phosphoprotein</keyword>
<sequence length="211" mass="24291">MINLMIVDDHALVRKGIILLLENYQDVKVVAESGDGHEAIKLVMKHEPDIVLLDISMPNGLDGFSTARQLMQSQPDIKVILLTMHDEEVYIRKAIQTGAHGYILKKSKGSDLYEAIYEVYHGRRFYKVHISDEQLEKMFREEKAPSSVLTMREQEIVRLTVLGYTNKEIAEKLNISIKTVENHKSNIMHKLDLHSKHELIQYGINNHYIKG</sequence>
<dbReference type="GO" id="GO:0006355">
    <property type="term" value="P:regulation of DNA-templated transcription"/>
    <property type="evidence" value="ECO:0007669"/>
    <property type="project" value="InterPro"/>
</dbReference>
<evidence type="ECO:0000259" key="7">
    <source>
        <dbReference type="PROSITE" id="PS50043"/>
    </source>
</evidence>
<organism evidence="9 10">
    <name type="scientific">Melghiribacillus thermohalophilus</name>
    <dbReference type="NCBI Taxonomy" id="1324956"/>
    <lineage>
        <taxon>Bacteria</taxon>
        <taxon>Bacillati</taxon>
        <taxon>Bacillota</taxon>
        <taxon>Bacilli</taxon>
        <taxon>Bacillales</taxon>
        <taxon>Bacillaceae</taxon>
        <taxon>Melghiribacillus</taxon>
    </lineage>
</organism>
<evidence type="ECO:0000259" key="8">
    <source>
        <dbReference type="PROSITE" id="PS50110"/>
    </source>
</evidence>
<evidence type="ECO:0000313" key="10">
    <source>
        <dbReference type="Proteomes" id="UP000294650"/>
    </source>
</evidence>
<comment type="caution">
    <text evidence="9">The sequence shown here is derived from an EMBL/GenBank/DDBJ whole genome shotgun (WGS) entry which is preliminary data.</text>
</comment>
<dbReference type="PROSITE" id="PS50043">
    <property type="entry name" value="HTH_LUXR_2"/>
    <property type="match status" value="1"/>
</dbReference>
<gene>
    <name evidence="9" type="ORF">EDD68_1056</name>
</gene>
<dbReference type="PRINTS" id="PR00038">
    <property type="entry name" value="HTHLUXR"/>
</dbReference>
<dbReference type="GO" id="GO:0000160">
    <property type="term" value="P:phosphorelay signal transduction system"/>
    <property type="evidence" value="ECO:0007669"/>
    <property type="project" value="InterPro"/>
</dbReference>
<evidence type="ECO:0000256" key="2">
    <source>
        <dbReference type="ARBA" id="ARBA00022553"/>
    </source>
</evidence>
<dbReference type="Pfam" id="PF00072">
    <property type="entry name" value="Response_reg"/>
    <property type="match status" value="1"/>
</dbReference>
<dbReference type="Gene3D" id="3.40.50.2300">
    <property type="match status" value="1"/>
</dbReference>
<dbReference type="GO" id="GO:0005737">
    <property type="term" value="C:cytoplasm"/>
    <property type="evidence" value="ECO:0007669"/>
    <property type="project" value="UniProtKB-SubCell"/>
</dbReference>
<evidence type="ECO:0000256" key="3">
    <source>
        <dbReference type="ARBA" id="ARBA00023015"/>
    </source>
</evidence>
<dbReference type="PANTHER" id="PTHR43214:SF41">
    <property type="entry name" value="NITRATE_NITRITE RESPONSE REGULATOR PROTEIN NARP"/>
    <property type="match status" value="1"/>
</dbReference>
<dbReference type="RefSeq" id="WP_165902071.1">
    <property type="nucleotide sequence ID" value="NZ_SMAN01000005.1"/>
</dbReference>
<dbReference type="InterPro" id="IPR058245">
    <property type="entry name" value="NreC/VraR/RcsB-like_REC"/>
</dbReference>
<dbReference type="SMART" id="SM00421">
    <property type="entry name" value="HTH_LUXR"/>
    <property type="match status" value="1"/>
</dbReference>
<comment type="subcellular location">
    <subcellularLocation>
        <location evidence="1">Cytoplasm</location>
    </subcellularLocation>
</comment>
<feature type="modified residue" description="4-aspartylphosphate" evidence="6">
    <location>
        <position position="54"/>
    </location>
</feature>